<evidence type="ECO:0000313" key="2">
    <source>
        <dbReference type="EMBL" id="OSC28369.1"/>
    </source>
</evidence>
<evidence type="ECO:0000259" key="1">
    <source>
        <dbReference type="Pfam" id="PF02470"/>
    </source>
</evidence>
<comment type="caution">
    <text evidence="2">The sequence shown here is derived from an EMBL/GenBank/DDBJ whole genome shotgun (WGS) entry which is preliminary data.</text>
</comment>
<reference evidence="2 3" key="1">
    <citation type="submission" date="2017-04" db="EMBL/GenBank/DDBJ databases">
        <title>The new phylogeny of genus Mycobacterium.</title>
        <authorList>
            <person name="Tortoli E."/>
            <person name="Trovato A."/>
            <person name="Cirillo D.M."/>
        </authorList>
    </citation>
    <scope>NUCLEOTIDE SEQUENCE [LARGE SCALE GENOMIC DNA]</scope>
    <source>
        <strain evidence="2 3">KCTC 19819</strain>
    </source>
</reference>
<dbReference type="InterPro" id="IPR052336">
    <property type="entry name" value="MlaD_Phospholipid_Transporter"/>
</dbReference>
<dbReference type="InterPro" id="IPR003399">
    <property type="entry name" value="Mce/MlaD"/>
</dbReference>
<gene>
    <name evidence="2" type="ORF">B8W67_17770</name>
</gene>
<feature type="domain" description="Mce/MlaD" evidence="1">
    <location>
        <begin position="23"/>
        <end position="94"/>
    </location>
</feature>
<dbReference type="RefSeq" id="WP_085305383.1">
    <property type="nucleotide sequence ID" value="NZ_AP022594.1"/>
</dbReference>
<organism evidence="2 3">
    <name type="scientific">Mycolicibacillus koreensis</name>
    <dbReference type="NCBI Taxonomy" id="1069220"/>
    <lineage>
        <taxon>Bacteria</taxon>
        <taxon>Bacillati</taxon>
        <taxon>Actinomycetota</taxon>
        <taxon>Actinomycetes</taxon>
        <taxon>Mycobacteriales</taxon>
        <taxon>Mycobacteriaceae</taxon>
        <taxon>Mycolicibacillus</taxon>
    </lineage>
</organism>
<sequence length="305" mass="32797">MMLIGVLAATATVMYLRPPGQTAVIFYTDDAATVHPGDPVRIAGVTVGRIKDLAIEPDQIRVRASVAADAFVGDRSQVQVRMRTVVGGYYTAITSLGDKPLGAQPIPRERVRMPYNLIRTVSEAAAVTDRVEPAPIRDVLDKLQRGLAGDNVEAVSALLEAGTGLADAVEQQRGQLSAILAISDEYIAALSAHTAELTRLLRKIAVIEQTLVLYSAGFGQALAGMGDLLESVGVVGEFYAGHRDKFVEKVRNWQAIVQTWADRNGLVVRGLRRVRNKIERVLDAQNAAPLLLATDLCIPVPGQPC</sequence>
<protein>
    <submittedName>
        <fullName evidence="2">Mammalian cell entry protein</fullName>
    </submittedName>
</protein>
<name>A0AA91PBJ3_9MYCO</name>
<evidence type="ECO:0000313" key="3">
    <source>
        <dbReference type="Proteomes" id="UP000193577"/>
    </source>
</evidence>
<dbReference type="AlphaFoldDB" id="A0AA91PBJ3"/>
<dbReference type="Proteomes" id="UP000193577">
    <property type="component" value="Unassembled WGS sequence"/>
</dbReference>
<dbReference type="PANTHER" id="PTHR33371:SF4">
    <property type="entry name" value="INTERMEMBRANE PHOSPHOLIPID TRANSPORT SYSTEM BINDING PROTEIN MLAD"/>
    <property type="match status" value="1"/>
</dbReference>
<dbReference type="PANTHER" id="PTHR33371">
    <property type="entry name" value="INTERMEMBRANE PHOSPHOLIPID TRANSPORT SYSTEM BINDING PROTEIN MLAD-RELATED"/>
    <property type="match status" value="1"/>
</dbReference>
<dbReference type="EMBL" id="NCXO01000055">
    <property type="protein sequence ID" value="OSC28369.1"/>
    <property type="molecule type" value="Genomic_DNA"/>
</dbReference>
<keyword evidence="3" id="KW-1185">Reference proteome</keyword>
<dbReference type="Pfam" id="PF02470">
    <property type="entry name" value="MlaD"/>
    <property type="match status" value="1"/>
</dbReference>
<accession>A0AA91PBJ3</accession>
<proteinExistence type="predicted"/>